<dbReference type="EMBL" id="JAODUO010000147">
    <property type="protein sequence ID" value="KAK2188007.1"/>
    <property type="molecule type" value="Genomic_DNA"/>
</dbReference>
<dbReference type="AlphaFoldDB" id="A0AAD9P4J1"/>
<keyword evidence="2" id="KW-0472">Membrane</keyword>
<feature type="compositionally biased region" description="Pro residues" evidence="1">
    <location>
        <begin position="1"/>
        <end position="10"/>
    </location>
</feature>
<name>A0AAD9P4J1_RIDPI</name>
<feature type="compositionally biased region" description="Low complexity" evidence="1">
    <location>
        <begin position="26"/>
        <end position="36"/>
    </location>
</feature>
<keyword evidence="4" id="KW-1185">Reference proteome</keyword>
<organism evidence="3 4">
    <name type="scientific">Ridgeia piscesae</name>
    <name type="common">Tubeworm</name>
    <dbReference type="NCBI Taxonomy" id="27915"/>
    <lineage>
        <taxon>Eukaryota</taxon>
        <taxon>Metazoa</taxon>
        <taxon>Spiralia</taxon>
        <taxon>Lophotrochozoa</taxon>
        <taxon>Annelida</taxon>
        <taxon>Polychaeta</taxon>
        <taxon>Sedentaria</taxon>
        <taxon>Canalipalpata</taxon>
        <taxon>Sabellida</taxon>
        <taxon>Siboglinidae</taxon>
        <taxon>Ridgeia</taxon>
    </lineage>
</organism>
<protein>
    <submittedName>
        <fullName evidence="3">Uncharacterized protein</fullName>
    </submittedName>
</protein>
<feature type="transmembrane region" description="Helical" evidence="2">
    <location>
        <begin position="100"/>
        <end position="119"/>
    </location>
</feature>
<accession>A0AAD9P4J1</accession>
<comment type="caution">
    <text evidence="3">The sequence shown here is derived from an EMBL/GenBank/DDBJ whole genome shotgun (WGS) entry which is preliminary data.</text>
</comment>
<dbReference type="Proteomes" id="UP001209878">
    <property type="component" value="Unassembled WGS sequence"/>
</dbReference>
<feature type="region of interest" description="Disordered" evidence="1">
    <location>
        <begin position="67"/>
        <end position="94"/>
    </location>
</feature>
<keyword evidence="2" id="KW-0812">Transmembrane</keyword>
<evidence type="ECO:0000256" key="2">
    <source>
        <dbReference type="SAM" id="Phobius"/>
    </source>
</evidence>
<feature type="region of interest" description="Disordered" evidence="1">
    <location>
        <begin position="1"/>
        <end position="37"/>
    </location>
</feature>
<evidence type="ECO:0000313" key="4">
    <source>
        <dbReference type="Proteomes" id="UP001209878"/>
    </source>
</evidence>
<reference evidence="3" key="1">
    <citation type="journal article" date="2023" name="Mol. Biol. Evol.">
        <title>Third-Generation Sequencing Reveals the Adaptive Role of the Epigenome in Three Deep-Sea Polychaetes.</title>
        <authorList>
            <person name="Perez M."/>
            <person name="Aroh O."/>
            <person name="Sun Y."/>
            <person name="Lan Y."/>
            <person name="Juniper S.K."/>
            <person name="Young C.R."/>
            <person name="Angers B."/>
            <person name="Qian P.Y."/>
        </authorList>
    </citation>
    <scope>NUCLEOTIDE SEQUENCE</scope>
    <source>
        <strain evidence="3">R07B-5</strain>
    </source>
</reference>
<evidence type="ECO:0000256" key="1">
    <source>
        <dbReference type="SAM" id="MobiDB-lite"/>
    </source>
</evidence>
<gene>
    <name evidence="3" type="ORF">NP493_147g02008</name>
</gene>
<keyword evidence="2" id="KW-1133">Transmembrane helix</keyword>
<feature type="compositionally biased region" description="Basic and acidic residues" evidence="1">
    <location>
        <begin position="78"/>
        <end position="89"/>
    </location>
</feature>
<proteinExistence type="predicted"/>
<sequence>MVIPSAPPYPYRCTDDGSETEMMTPSNLNRRNNLSRPDILQNINDNYEEKQPCKEKMVLDDMKNIVYEENDSPAGKSDVPRKPEGGADRRVRRRRRMTRVFSTLSWLFCCPLMGLGLLVREKPNPDDDEDFRDDPCLPCMYSSNPDLSS</sequence>
<evidence type="ECO:0000313" key="3">
    <source>
        <dbReference type="EMBL" id="KAK2188007.1"/>
    </source>
</evidence>